<evidence type="ECO:0000313" key="2">
    <source>
        <dbReference type="Proteomes" id="UP000627166"/>
    </source>
</evidence>
<comment type="caution">
    <text evidence="1">The sequence shown here is derived from an EMBL/GenBank/DDBJ whole genome shotgun (WGS) entry which is preliminary data.</text>
</comment>
<sequence length="53" mass="6289">MNIKELDANKRIDHIKNSDIRKNQLKKAQIEHIKKLENIVNDYGEFKVNSLIK</sequence>
<keyword evidence="2" id="KW-1185">Reference proteome</keyword>
<name>A0ABR8YNS3_9CLOT</name>
<protein>
    <submittedName>
        <fullName evidence="1">Uncharacterized protein</fullName>
    </submittedName>
</protein>
<dbReference type="RefSeq" id="WP_191738754.1">
    <property type="nucleotide sequence ID" value="NZ_JACSQB010000015.1"/>
</dbReference>
<dbReference type="EMBL" id="JACSQB010000015">
    <property type="protein sequence ID" value="MBD8045777.1"/>
    <property type="molecule type" value="Genomic_DNA"/>
</dbReference>
<accession>A0ABR8YNS3</accession>
<organism evidence="1 2">
    <name type="scientific">Clostridium faecium</name>
    <dbReference type="NCBI Taxonomy" id="2762223"/>
    <lineage>
        <taxon>Bacteria</taxon>
        <taxon>Bacillati</taxon>
        <taxon>Bacillota</taxon>
        <taxon>Clostridia</taxon>
        <taxon>Eubacteriales</taxon>
        <taxon>Clostridiaceae</taxon>
        <taxon>Clostridium</taxon>
    </lineage>
</organism>
<reference evidence="1 2" key="1">
    <citation type="submission" date="2020-08" db="EMBL/GenBank/DDBJ databases">
        <title>A Genomic Blueprint of the Chicken Gut Microbiome.</title>
        <authorList>
            <person name="Gilroy R."/>
            <person name="Ravi A."/>
            <person name="Getino M."/>
            <person name="Pursley I."/>
            <person name="Horton D.L."/>
            <person name="Alikhan N.-F."/>
            <person name="Baker D."/>
            <person name="Gharbi K."/>
            <person name="Hall N."/>
            <person name="Watson M."/>
            <person name="Adriaenssens E.M."/>
            <person name="Foster-Nyarko E."/>
            <person name="Jarju S."/>
            <person name="Secka A."/>
            <person name="Antonio M."/>
            <person name="Oren A."/>
            <person name="Chaudhuri R."/>
            <person name="La Ragione R.M."/>
            <person name="Hildebrand F."/>
            <person name="Pallen M.J."/>
        </authorList>
    </citation>
    <scope>NUCLEOTIDE SEQUENCE [LARGE SCALE GENOMIC DNA]</scope>
    <source>
        <strain evidence="1 2">N37</strain>
    </source>
</reference>
<proteinExistence type="predicted"/>
<gene>
    <name evidence="1" type="ORF">H9637_01740</name>
</gene>
<dbReference type="Proteomes" id="UP000627166">
    <property type="component" value="Unassembled WGS sequence"/>
</dbReference>
<evidence type="ECO:0000313" key="1">
    <source>
        <dbReference type="EMBL" id="MBD8045777.1"/>
    </source>
</evidence>